<dbReference type="EMBL" id="AZMM01001103">
    <property type="protein sequence ID" value="ETJ44897.1"/>
    <property type="molecule type" value="Genomic_DNA"/>
</dbReference>
<dbReference type="SUPFAM" id="SSF89000">
    <property type="entry name" value="post-HMGL domain-like"/>
    <property type="match status" value="1"/>
</dbReference>
<gene>
    <name evidence="2" type="ORF">Q604_UNBC01103G0001</name>
</gene>
<evidence type="ECO:0000259" key="1">
    <source>
        <dbReference type="Pfam" id="PF02436"/>
    </source>
</evidence>
<proteinExistence type="predicted"/>
<dbReference type="Gene3D" id="3.20.20.70">
    <property type="entry name" value="Aldolase class I"/>
    <property type="match status" value="1"/>
</dbReference>
<feature type="non-terminal residue" evidence="2">
    <location>
        <position position="1"/>
    </location>
</feature>
<feature type="domain" description="Carboxylase conserved" evidence="1">
    <location>
        <begin position="1"/>
        <end position="86"/>
    </location>
</feature>
<dbReference type="Pfam" id="PF02436">
    <property type="entry name" value="PYC_OADA"/>
    <property type="match status" value="1"/>
</dbReference>
<evidence type="ECO:0000313" key="2">
    <source>
        <dbReference type="EMBL" id="ETJ44897.1"/>
    </source>
</evidence>
<sequence length="88" mass="9716">TSQIVGTMAMMNVMMGDRYKMVPNEVKDLVRGKYGALPGKISDEIRHTIIGDEEPITCRPADLIEPELEGYRQDLASKGYNGITDGDV</sequence>
<dbReference type="AlphaFoldDB" id="W1YR02"/>
<organism evidence="2">
    <name type="scientific">human gut metagenome</name>
    <dbReference type="NCBI Taxonomy" id="408170"/>
    <lineage>
        <taxon>unclassified sequences</taxon>
        <taxon>metagenomes</taxon>
        <taxon>organismal metagenomes</taxon>
    </lineage>
</organism>
<comment type="caution">
    <text evidence="2">The sequence shown here is derived from an EMBL/GenBank/DDBJ whole genome shotgun (WGS) entry which is preliminary data.</text>
</comment>
<name>W1YR02_9ZZZZ</name>
<accession>W1YR02</accession>
<protein>
    <submittedName>
        <fullName evidence="2">Conserved carboxylase region</fullName>
    </submittedName>
</protein>
<reference evidence="2" key="1">
    <citation type="submission" date="2013-12" db="EMBL/GenBank/DDBJ databases">
        <title>A Varibaculum cambriense genome reconstructed from a premature infant gut community with otherwise low bacterial novelty that shifts toward anaerobic metabolism during the third week of life.</title>
        <authorList>
            <person name="Brown C.T."/>
            <person name="Sharon I."/>
            <person name="Thomas B.C."/>
            <person name="Castelle C.J."/>
            <person name="Morowitz M.J."/>
            <person name="Banfield J.F."/>
        </authorList>
    </citation>
    <scope>NUCLEOTIDE SEQUENCE</scope>
</reference>
<dbReference type="InterPro" id="IPR003379">
    <property type="entry name" value="Carboxylase_cons_dom"/>
</dbReference>
<feature type="non-terminal residue" evidence="2">
    <location>
        <position position="88"/>
    </location>
</feature>
<dbReference type="InterPro" id="IPR013785">
    <property type="entry name" value="Aldolase_TIM"/>
</dbReference>